<keyword evidence="2 6" id="KW-0645">Protease</keyword>
<dbReference type="NCBIfam" id="TIGR00706">
    <property type="entry name" value="SppA_dom"/>
    <property type="match status" value="1"/>
</dbReference>
<reference evidence="6 7" key="1">
    <citation type="submission" date="2015-03" db="EMBL/GenBank/DDBJ databases">
        <title>Genome assembly of Sandaracinus amylolyticus DSM 53668.</title>
        <authorList>
            <person name="Sharma G."/>
            <person name="Subramanian S."/>
        </authorList>
    </citation>
    <scope>NUCLEOTIDE SEQUENCE [LARGE SCALE GENOMIC DNA]</scope>
    <source>
        <strain evidence="6 7">DSM 53668</strain>
    </source>
</reference>
<dbReference type="InterPro" id="IPR047217">
    <property type="entry name" value="S49_SppA_67K_type_N"/>
</dbReference>
<feature type="domain" description="Peptidase S49" evidence="5">
    <location>
        <begin position="360"/>
        <end position="495"/>
    </location>
</feature>
<comment type="similarity">
    <text evidence="1">Belongs to the peptidase S49 family.</text>
</comment>
<dbReference type="Gene3D" id="3.90.226.10">
    <property type="entry name" value="2-enoyl-CoA Hydratase, Chain A, domain 1"/>
    <property type="match status" value="2"/>
</dbReference>
<dbReference type="OrthoDB" id="9764363at2"/>
<dbReference type="PANTHER" id="PTHR33209:SF1">
    <property type="entry name" value="PEPTIDASE S49 DOMAIN-CONTAINING PROTEIN"/>
    <property type="match status" value="1"/>
</dbReference>
<keyword evidence="7" id="KW-1185">Reference proteome</keyword>
<dbReference type="EMBL" id="CP011125">
    <property type="protein sequence ID" value="AKF05143.1"/>
    <property type="molecule type" value="Genomic_DNA"/>
</dbReference>
<accession>A0A0F6W1J5</accession>
<feature type="domain" description="Peptidase S49" evidence="5">
    <location>
        <begin position="605"/>
        <end position="751"/>
    </location>
</feature>
<dbReference type="RefSeq" id="WP_053232414.1">
    <property type="nucleotide sequence ID" value="NZ_CP011125.1"/>
</dbReference>
<sequence>MHARGRSLLIAAPFAVFFVLLSIATSASAQLRRATSPVWQPPVSIVAPDDALAVSVNPSALAYLRSWSAVYVHAEGEDRTGFAERGDGIYAATPLLLGFSLGASVDSVRPTSASGGIEHTMLSLALAYAYDDAISVGASTRFLWSPNPGLAELFTLDLAASWRPLPYVALSFLARDVTGPGYHGGGGYVPRSFLLGLAVRPTGTRVLTLDLTGAVDEDGRVGARVAGQVEVPWVGRIQAAAEVERVGDEQPDARVTAGLIVDWGQVGAGGGVVLGDGFDDSPGWYVTARVEGHERVGVPTGAYVADVVLADLGARSLLRVSRRLERAIHDPRIHGVVLRPQGSDIGLAYAQELRLLIDALQDAGKPVVCILGDASGAEMYACAGARTVLADPAGGVRLYGPSIEITHLAGLLQLVGIRADFVRIGPYKSAIEDYQDMRSSEAARVAREENLDELYGRFVWDLSRDLDVEPARVREIVDGGPYVTDTAIALGLVDGSADPFDADEALTDAFGGRYGRERREPDLPRERWGREPRVGVVVVDGEMVDGENVDIPILEIHATGGRTAVAAIEHMAADPAIGAIVVRVDSPGGSVLAADQIWRALRRARERKPVIASMGAVAASGGYFVASACDEIWADPATLTGSIGVWFGKVDVEPLAERLGVETEFFSRGAHAGAESLWRPFTPDERAILSEMVRRWYRDFLRRVAEGRGMRMTEVDAVARGRVWTGDRALELGLVDRLGGFRSALVRARQLGGLPHDADFEMAPARPSSLLDYVLGDTPLGRAVASGGDEGSSDAGALEVIAPEMLAALRAAWVIRAEQGARTPVARLPLEIAY</sequence>
<keyword evidence="3" id="KW-0378">Hydrolase</keyword>
<dbReference type="InterPro" id="IPR004635">
    <property type="entry name" value="Pept_S49_SppA"/>
</dbReference>
<gene>
    <name evidence="6" type="ORF">DB32_002292</name>
</gene>
<dbReference type="CDD" id="cd07018">
    <property type="entry name" value="S49_SppA_67K_type"/>
    <property type="match status" value="1"/>
</dbReference>
<evidence type="ECO:0000256" key="3">
    <source>
        <dbReference type="ARBA" id="ARBA00022801"/>
    </source>
</evidence>
<dbReference type="Gene3D" id="6.20.330.10">
    <property type="match status" value="2"/>
</dbReference>
<organism evidence="6 7">
    <name type="scientific">Sandaracinus amylolyticus</name>
    <dbReference type="NCBI Taxonomy" id="927083"/>
    <lineage>
        <taxon>Bacteria</taxon>
        <taxon>Pseudomonadati</taxon>
        <taxon>Myxococcota</taxon>
        <taxon>Polyangia</taxon>
        <taxon>Polyangiales</taxon>
        <taxon>Sandaracinaceae</taxon>
        <taxon>Sandaracinus</taxon>
    </lineage>
</organism>
<dbReference type="Pfam" id="PF01343">
    <property type="entry name" value="Peptidase_S49"/>
    <property type="match status" value="2"/>
</dbReference>
<evidence type="ECO:0000313" key="6">
    <source>
        <dbReference type="EMBL" id="AKF05143.1"/>
    </source>
</evidence>
<evidence type="ECO:0000256" key="1">
    <source>
        <dbReference type="ARBA" id="ARBA00008683"/>
    </source>
</evidence>
<dbReference type="InterPro" id="IPR002142">
    <property type="entry name" value="Peptidase_S49"/>
</dbReference>
<dbReference type="InterPro" id="IPR047272">
    <property type="entry name" value="S49_SppA_C"/>
</dbReference>
<evidence type="ECO:0000259" key="5">
    <source>
        <dbReference type="Pfam" id="PF01343"/>
    </source>
</evidence>
<dbReference type="STRING" id="927083.DB32_002292"/>
<dbReference type="GO" id="GO:0008236">
    <property type="term" value="F:serine-type peptidase activity"/>
    <property type="evidence" value="ECO:0007669"/>
    <property type="project" value="UniProtKB-KW"/>
</dbReference>
<evidence type="ECO:0000256" key="2">
    <source>
        <dbReference type="ARBA" id="ARBA00022670"/>
    </source>
</evidence>
<dbReference type="SUPFAM" id="SSF52096">
    <property type="entry name" value="ClpP/crotonase"/>
    <property type="match status" value="2"/>
</dbReference>
<dbReference type="PANTHER" id="PTHR33209">
    <property type="entry name" value="PROTEASE 4"/>
    <property type="match status" value="1"/>
</dbReference>
<keyword evidence="4" id="KW-0720">Serine protease</keyword>
<dbReference type="KEGG" id="samy:DB32_002292"/>
<proteinExistence type="inferred from homology"/>
<dbReference type="Proteomes" id="UP000034883">
    <property type="component" value="Chromosome"/>
</dbReference>
<dbReference type="InterPro" id="IPR029045">
    <property type="entry name" value="ClpP/crotonase-like_dom_sf"/>
</dbReference>
<evidence type="ECO:0000313" key="7">
    <source>
        <dbReference type="Proteomes" id="UP000034883"/>
    </source>
</evidence>
<dbReference type="CDD" id="cd07023">
    <property type="entry name" value="S49_Sppa_N_C"/>
    <property type="match status" value="1"/>
</dbReference>
<protein>
    <submittedName>
        <fullName evidence="6">Protease IV</fullName>
    </submittedName>
</protein>
<name>A0A0F6W1J5_9BACT</name>
<dbReference type="AlphaFoldDB" id="A0A0F6W1J5"/>
<evidence type="ECO:0000256" key="4">
    <source>
        <dbReference type="ARBA" id="ARBA00022825"/>
    </source>
</evidence>
<dbReference type="Gene3D" id="2.40.160.60">
    <property type="entry name" value="Outer membrane protein transport protein (OMPP1/FadL/TodX)"/>
    <property type="match status" value="1"/>
</dbReference>
<dbReference type="GO" id="GO:0006508">
    <property type="term" value="P:proteolysis"/>
    <property type="evidence" value="ECO:0007669"/>
    <property type="project" value="UniProtKB-KW"/>
</dbReference>